<evidence type="ECO:0008006" key="3">
    <source>
        <dbReference type="Google" id="ProtNLM"/>
    </source>
</evidence>
<accession>A0ABR2ZB14</accession>
<organism evidence="1 2">
    <name type="scientific">Marasmius tenuissimus</name>
    <dbReference type="NCBI Taxonomy" id="585030"/>
    <lineage>
        <taxon>Eukaryota</taxon>
        <taxon>Fungi</taxon>
        <taxon>Dikarya</taxon>
        <taxon>Basidiomycota</taxon>
        <taxon>Agaricomycotina</taxon>
        <taxon>Agaricomycetes</taxon>
        <taxon>Agaricomycetidae</taxon>
        <taxon>Agaricales</taxon>
        <taxon>Marasmiineae</taxon>
        <taxon>Marasmiaceae</taxon>
        <taxon>Marasmius</taxon>
    </lineage>
</organism>
<evidence type="ECO:0000313" key="1">
    <source>
        <dbReference type="EMBL" id="KAL0058429.1"/>
    </source>
</evidence>
<gene>
    <name evidence="1" type="ORF">AAF712_014890</name>
</gene>
<proteinExistence type="predicted"/>
<protein>
    <recommendedName>
        <fullName evidence="3">F-box domain-containing protein</fullName>
    </recommendedName>
</protein>
<keyword evidence="2" id="KW-1185">Reference proteome</keyword>
<dbReference type="EMBL" id="JBBXMP010000316">
    <property type="protein sequence ID" value="KAL0058429.1"/>
    <property type="molecule type" value="Genomic_DNA"/>
</dbReference>
<evidence type="ECO:0000313" key="2">
    <source>
        <dbReference type="Proteomes" id="UP001437256"/>
    </source>
</evidence>
<comment type="caution">
    <text evidence="1">The sequence shown here is derived from an EMBL/GenBank/DDBJ whole genome shotgun (WGS) entry which is preliminary data.</text>
</comment>
<sequence>MTKSIESYLAEVLLETNDIAERVFTLFPLRDLISLASCSKLLRSSFHARLAVQGFRSIEHRLDCDPQDLQEVLVNTYALITGNTCLEVLGLIGTDKRSTTDMLVPLDNVGDLEKFLVGRGFKRAHSSYESVASATVYLYQHRRLPSVSITAAPSDKFWLAFLRFRGTMSALFMSATSVFVLYPELTFERMNLMRNTSVHLVSEHDNYHVEASRLGFCSFRHNGFDEPADALRSCPGPIRILRGANGIAALPWAELPYKLSQYQDYFRSAYKRGFSDNFFSCGWQFATCSDDWCDYRRLMSVPGLDGPLV</sequence>
<reference evidence="1 2" key="1">
    <citation type="submission" date="2024-05" db="EMBL/GenBank/DDBJ databases">
        <title>A draft genome resource for the thread blight pathogen Marasmius tenuissimus strain MS-2.</title>
        <authorList>
            <person name="Yulfo-Soto G.E."/>
            <person name="Baruah I.K."/>
            <person name="Amoako-Attah I."/>
            <person name="Bukari Y."/>
            <person name="Meinhardt L.W."/>
            <person name="Bailey B.A."/>
            <person name="Cohen S.P."/>
        </authorList>
    </citation>
    <scope>NUCLEOTIDE SEQUENCE [LARGE SCALE GENOMIC DNA]</scope>
    <source>
        <strain evidence="1 2">MS-2</strain>
    </source>
</reference>
<dbReference type="Proteomes" id="UP001437256">
    <property type="component" value="Unassembled WGS sequence"/>
</dbReference>
<name>A0ABR2ZB14_9AGAR</name>